<evidence type="ECO:0008006" key="8">
    <source>
        <dbReference type="Google" id="ProtNLM"/>
    </source>
</evidence>
<feature type="compositionally biased region" description="Polar residues" evidence="3">
    <location>
        <begin position="365"/>
        <end position="409"/>
    </location>
</feature>
<accession>A0A9W7LD91</accession>
<protein>
    <recommendedName>
        <fullName evidence="8">Calmodulin</fullName>
    </recommendedName>
</protein>
<dbReference type="GO" id="GO:0005509">
    <property type="term" value="F:calcium ion binding"/>
    <property type="evidence" value="ECO:0007669"/>
    <property type="project" value="InterPro"/>
</dbReference>
<feature type="region of interest" description="Disordered" evidence="3">
    <location>
        <begin position="1119"/>
        <end position="1140"/>
    </location>
</feature>
<dbReference type="InterPro" id="IPR001849">
    <property type="entry name" value="PH_domain"/>
</dbReference>
<evidence type="ECO:0000259" key="4">
    <source>
        <dbReference type="PROSITE" id="PS50003"/>
    </source>
</evidence>
<dbReference type="Gene3D" id="2.30.29.30">
    <property type="entry name" value="Pleckstrin-homology domain (PH domain)/Phosphotyrosine-binding domain (PTB)"/>
    <property type="match status" value="1"/>
</dbReference>
<evidence type="ECO:0000256" key="1">
    <source>
        <dbReference type="ARBA" id="ARBA00022837"/>
    </source>
</evidence>
<keyword evidence="1" id="KW-0106">Calcium</keyword>
<feature type="compositionally biased region" description="Pro residues" evidence="3">
    <location>
        <begin position="328"/>
        <end position="337"/>
    </location>
</feature>
<evidence type="ECO:0000313" key="7">
    <source>
        <dbReference type="Proteomes" id="UP001165065"/>
    </source>
</evidence>
<feature type="region of interest" description="Disordered" evidence="3">
    <location>
        <begin position="1736"/>
        <end position="1767"/>
    </location>
</feature>
<keyword evidence="7" id="KW-1185">Reference proteome</keyword>
<keyword evidence="2" id="KW-0175">Coiled coil</keyword>
<feature type="compositionally biased region" description="Basic residues" evidence="3">
    <location>
        <begin position="250"/>
        <end position="267"/>
    </location>
</feature>
<feature type="compositionally biased region" description="Pro residues" evidence="3">
    <location>
        <begin position="580"/>
        <end position="601"/>
    </location>
</feature>
<feature type="region of interest" description="Disordered" evidence="3">
    <location>
        <begin position="890"/>
        <end position="911"/>
    </location>
</feature>
<dbReference type="PROSITE" id="PS50003">
    <property type="entry name" value="PH_DOMAIN"/>
    <property type="match status" value="1"/>
</dbReference>
<feature type="compositionally biased region" description="Low complexity" evidence="3">
    <location>
        <begin position="410"/>
        <end position="421"/>
    </location>
</feature>
<dbReference type="OrthoDB" id="10397911at2759"/>
<dbReference type="InterPro" id="IPR011993">
    <property type="entry name" value="PH-like_dom_sf"/>
</dbReference>
<name>A0A9W7LD91_9STRA</name>
<feature type="coiled-coil region" evidence="2">
    <location>
        <begin position="1649"/>
        <end position="1736"/>
    </location>
</feature>
<evidence type="ECO:0000313" key="6">
    <source>
        <dbReference type="EMBL" id="GMI45491.1"/>
    </source>
</evidence>
<evidence type="ECO:0000256" key="3">
    <source>
        <dbReference type="SAM" id="MobiDB-lite"/>
    </source>
</evidence>
<feature type="compositionally biased region" description="Polar residues" evidence="3">
    <location>
        <begin position="488"/>
        <end position="497"/>
    </location>
</feature>
<dbReference type="InterPro" id="IPR018247">
    <property type="entry name" value="EF_Hand_1_Ca_BS"/>
</dbReference>
<dbReference type="InterPro" id="IPR002048">
    <property type="entry name" value="EF_hand_dom"/>
</dbReference>
<comment type="caution">
    <text evidence="6">The sequence shown here is derived from an EMBL/GenBank/DDBJ whole genome shotgun (WGS) entry which is preliminary data.</text>
</comment>
<feature type="compositionally biased region" description="Low complexity" evidence="3">
    <location>
        <begin position="524"/>
        <end position="542"/>
    </location>
</feature>
<feature type="domain" description="PH" evidence="4">
    <location>
        <begin position="9"/>
        <end position="237"/>
    </location>
</feature>
<evidence type="ECO:0000256" key="2">
    <source>
        <dbReference type="SAM" id="Coils"/>
    </source>
</evidence>
<feature type="coiled-coil region" evidence="2">
    <location>
        <begin position="1335"/>
        <end position="1535"/>
    </location>
</feature>
<dbReference type="InterPro" id="IPR011992">
    <property type="entry name" value="EF-hand-dom_pair"/>
</dbReference>
<feature type="compositionally biased region" description="Basic and acidic residues" evidence="3">
    <location>
        <begin position="290"/>
        <end position="300"/>
    </location>
</feature>
<feature type="region of interest" description="Disordered" evidence="3">
    <location>
        <begin position="246"/>
        <end position="611"/>
    </location>
</feature>
<feature type="coiled-coil region" evidence="2">
    <location>
        <begin position="618"/>
        <end position="758"/>
    </location>
</feature>
<organism evidence="6 7">
    <name type="scientific">Triparma columacea</name>
    <dbReference type="NCBI Taxonomy" id="722753"/>
    <lineage>
        <taxon>Eukaryota</taxon>
        <taxon>Sar</taxon>
        <taxon>Stramenopiles</taxon>
        <taxon>Ochrophyta</taxon>
        <taxon>Bolidophyceae</taxon>
        <taxon>Parmales</taxon>
        <taxon>Triparmaceae</taxon>
        <taxon>Triparma</taxon>
    </lineage>
</organism>
<feature type="compositionally biased region" description="Pro residues" evidence="3">
    <location>
        <begin position="346"/>
        <end position="355"/>
    </location>
</feature>
<reference evidence="7" key="1">
    <citation type="journal article" date="2023" name="Commun. Biol.">
        <title>Genome analysis of Parmales, the sister group of diatoms, reveals the evolutionary specialization of diatoms from phago-mixotrophs to photoautotrophs.</title>
        <authorList>
            <person name="Ban H."/>
            <person name="Sato S."/>
            <person name="Yoshikawa S."/>
            <person name="Yamada K."/>
            <person name="Nakamura Y."/>
            <person name="Ichinomiya M."/>
            <person name="Sato N."/>
            <person name="Blanc-Mathieu R."/>
            <person name="Endo H."/>
            <person name="Kuwata A."/>
            <person name="Ogata H."/>
        </authorList>
    </citation>
    <scope>NUCLEOTIDE SEQUENCE [LARGE SCALE GENOMIC DNA]</scope>
</reference>
<dbReference type="Proteomes" id="UP001165065">
    <property type="component" value="Unassembled WGS sequence"/>
</dbReference>
<feature type="domain" description="EF-hand" evidence="5">
    <location>
        <begin position="144"/>
        <end position="179"/>
    </location>
</feature>
<feature type="compositionally biased region" description="Low complexity" evidence="3">
    <location>
        <begin position="442"/>
        <end position="454"/>
    </location>
</feature>
<dbReference type="PANTHER" id="PTHR48125">
    <property type="entry name" value="LP07818P1"/>
    <property type="match status" value="1"/>
</dbReference>
<feature type="compositionally biased region" description="Basic and acidic residues" evidence="3">
    <location>
        <begin position="1119"/>
        <end position="1129"/>
    </location>
</feature>
<dbReference type="SUPFAM" id="SSF47473">
    <property type="entry name" value="EF-hand"/>
    <property type="match status" value="1"/>
</dbReference>
<dbReference type="SUPFAM" id="SSF50729">
    <property type="entry name" value="PH domain-like"/>
    <property type="match status" value="1"/>
</dbReference>
<proteinExistence type="predicted"/>
<dbReference type="EMBL" id="BRYA01000250">
    <property type="protein sequence ID" value="GMI45491.1"/>
    <property type="molecule type" value="Genomic_DNA"/>
</dbReference>
<dbReference type="PANTHER" id="PTHR48125:SF12">
    <property type="entry name" value="AT HOOK TRANSCRIPTION FACTOR FAMILY-RELATED"/>
    <property type="match status" value="1"/>
</dbReference>
<dbReference type="PROSITE" id="PS50222">
    <property type="entry name" value="EF_HAND_2"/>
    <property type="match status" value="1"/>
</dbReference>
<feature type="compositionally biased region" description="Polar residues" evidence="3">
    <location>
        <begin position="422"/>
        <end position="435"/>
    </location>
</feature>
<sequence length="1847" mass="205447">MAQPQSSPVVIHGGFLSKKGTGILKRGLAGRTNWKTRFFVLYYTDQARTRAGLNYYDSAPKNSFGGRVLPSVPPSPLGTINLCYQSKVSTVVNPSHKEKFCFEITVNDSTGSDDDAMTLAALEDKFTPEVKVGLLLEAIGHNVSSQEELQAIVNEVDDDGSGEIEYSEFLTIMWNLKSGKGTSKLATSMSSALSSNIFSKAVKSPFKAKEPQNIRQLWSTDEEDRTRWILAVEECIRAMNEIREADKEKKRERKRNKKKSRKKKKNQKNGEEVPPRAPPGLDTDGVVKGVADESQRHRGESGAVEAHSPDTTAKPLPTDLAGVIEAEAPPPADPLVPPSATSTPTTSPPPSSLPPRPEETKKRSTSQGPMLSLGASPSLQNTAAPQATKVPSSSEDQPSDSATPAPSTLSIQPSPVASSSSTVDTTIKQPVAESNRNGHKQPSFSSPSPSLPSLIGKAATPSRMRKDRVEHATASIGSLTRKYEEPSSSKPTVNAPQPVSTSTSATPPPVNSTPANSQPSIPLASQVQAQAAASAQRKAPSSTPERRHVVPTATVLSQPALAPVRKSVDGVSTSSSTNSPFPPQPSSPPPTKTATQAPPPSFITGGNPEVEDRLAREKEDLQNQLMMVIRMNEELNSSLEETNKNHTDEVTTLRAHLEVLNSELEIFKSKKLSNLKTLDEENLRLEVALDALKEEATSSRTKEEMAKNKLERSQLRLQRVEKELKEEADKVKEMASEISLLKETKDVLESELEATATKVETVWSSPLKKKPSTPSKSRFQINDENEKTIESLKKDNRMYKTQLGSLQKSNSELERRLLAEVGDENPAFKLELDATLSNLESKENENKILSAKVSLLEGELNTLRTEQQELMKGRQGKTAENDLFIDISKVNPDQLTPPSSPPPPPPPEEDLEEELRRIRLQAEKWQQAAMAAANVAIEAASAQDANESLFDLGSKSIDVDVLMERISVLEGYRSEGAGEVEGMNERLKAAEVKLQSMGEENISLKKEVEGLNEEKKSQGIELDELQRRLHSAESWSGGDAPMKSRLQELESLNESLLKKINTLERASEKLSLEMASRSAASILHLEEMTKGLKEDVRKGEVREDELLDVIQNLQKEKEDIERQADAEKRNLRRSSVQDSLTKEQQRLEEIKVLQGIVDAKEEELKKLRKDASEGNRLQGEVASLRKSESQLKADLEKLKGEICDISETNESLTVQLNQSTNDTGTKSEQLMKHKAEVKILKTKVVEAESLYARTTGELEVARDELASQEKFILESGMTHRGVVAKLKGINEGVLKENKAHLAKIDRLMSKCEKLEGVVVENEDVKRSVEVGKERILELESAVVHFEEKLRKTQREEETLRRKLLDEVRERREEREVWGGKEKAWAEEKEGLLQDLKNNEKKSEDVVGSANLELEKMRREYARIKVELEDSILDLEGANKMLVERGSEINIMETDLAACKRELKRNLEELVLRESMISNLEKEKQLSRNDMGEEMERLRGNVSGLKAALQSKEAELRMAALSAQDAQEKVKSLTAEVEGIGLDFGMRVKELEGDCREERGGRVAAERELRSLRIKCDSLEGKVKSFSDSLAREKKGGNEIGDKLVRVQGELSNAREEMTNRVLELEGKLSKESSLRKAGERREKSFKGDLNVLSSEMVEMNRKLDEHVGELEEKDMLMKGLEKELDEVKIKARKEKELERLRGGRMEQEESRMRDELGELERQLRASRGECKGLKEELRRSKVRSSGAMARVQSGVHSRREEEEEHGSMLDLDMSYVGRAMNRSDIRGNEMGKGATSFDDMEDDDIDFDLTVSRVGARSGMSGGRESWRTRSVKEERIAEQIKREMGK</sequence>
<evidence type="ECO:0000259" key="5">
    <source>
        <dbReference type="PROSITE" id="PS50222"/>
    </source>
</evidence>
<dbReference type="PROSITE" id="PS00018">
    <property type="entry name" value="EF_HAND_1"/>
    <property type="match status" value="1"/>
</dbReference>
<gene>
    <name evidence="6" type="ORF">TrCOL_g3007</name>
</gene>
<dbReference type="Gene3D" id="1.10.238.10">
    <property type="entry name" value="EF-hand"/>
    <property type="match status" value="1"/>
</dbReference>
<feature type="coiled-coil region" evidence="2">
    <location>
        <begin position="782"/>
        <end position="866"/>
    </location>
</feature>
<feature type="coiled-coil region" evidence="2">
    <location>
        <begin position="980"/>
        <end position="1073"/>
    </location>
</feature>